<dbReference type="InterPro" id="IPR008775">
    <property type="entry name" value="Phytyl_CoA_dOase-like"/>
</dbReference>
<evidence type="ECO:0000313" key="1">
    <source>
        <dbReference type="EMBL" id="SVD90079.1"/>
    </source>
</evidence>
<gene>
    <name evidence="1" type="ORF">METZ01_LOCUS442933</name>
</gene>
<reference evidence="1" key="1">
    <citation type="submission" date="2018-05" db="EMBL/GenBank/DDBJ databases">
        <authorList>
            <person name="Lanie J.A."/>
            <person name="Ng W.-L."/>
            <person name="Kazmierczak K.M."/>
            <person name="Andrzejewski T.M."/>
            <person name="Davidsen T.M."/>
            <person name="Wayne K.J."/>
            <person name="Tettelin H."/>
            <person name="Glass J.I."/>
            <person name="Rusch D."/>
            <person name="Podicherti R."/>
            <person name="Tsui H.-C.T."/>
            <person name="Winkler M.E."/>
        </authorList>
    </citation>
    <scope>NUCLEOTIDE SEQUENCE</scope>
</reference>
<dbReference type="SUPFAM" id="SSF51197">
    <property type="entry name" value="Clavaminate synthase-like"/>
    <property type="match status" value="1"/>
</dbReference>
<organism evidence="1">
    <name type="scientific">marine metagenome</name>
    <dbReference type="NCBI Taxonomy" id="408172"/>
    <lineage>
        <taxon>unclassified sequences</taxon>
        <taxon>metagenomes</taxon>
        <taxon>ecological metagenomes</taxon>
    </lineage>
</organism>
<proteinExistence type="predicted"/>
<dbReference type="EMBL" id="UINC01180733">
    <property type="protein sequence ID" value="SVD90079.1"/>
    <property type="molecule type" value="Genomic_DNA"/>
</dbReference>
<accession>A0A382Z4E1</accession>
<sequence>FNNTYEFSEGSALEDASSGTWLAIDDAHVENGCLWGIAGSHSAGVVEHSEIGHGEDLPVRHSADVARSLEENEIPVEVSKGSLVFFNNALLHRSMPNRSDTFRRAYVVHYMMATIRHKAAGRFRGGPKGMGDWGTVEAYIHGRQVDGCVKTTTEEVSLDWDVAVGRDLRAEEVRVSAT</sequence>
<dbReference type="GO" id="GO:0046872">
    <property type="term" value="F:metal ion binding"/>
    <property type="evidence" value="ECO:0007669"/>
    <property type="project" value="UniProtKB-ARBA"/>
</dbReference>
<dbReference type="Pfam" id="PF05721">
    <property type="entry name" value="PhyH"/>
    <property type="match status" value="1"/>
</dbReference>
<protein>
    <recommendedName>
        <fullName evidence="2">Phytanoyl-CoA dioxygenase family protein</fullName>
    </recommendedName>
</protein>
<dbReference type="AlphaFoldDB" id="A0A382Z4E1"/>
<dbReference type="PANTHER" id="PTHR20883">
    <property type="entry name" value="PHYTANOYL-COA DIOXYGENASE DOMAIN CONTAINING 1"/>
    <property type="match status" value="1"/>
</dbReference>
<dbReference type="Gene3D" id="2.60.120.620">
    <property type="entry name" value="q2cbj1_9rhob like domain"/>
    <property type="match status" value="1"/>
</dbReference>
<dbReference type="PANTHER" id="PTHR20883:SF48">
    <property type="entry name" value="ECTOINE DIOXYGENASE"/>
    <property type="match status" value="1"/>
</dbReference>
<feature type="non-terminal residue" evidence="1">
    <location>
        <position position="1"/>
    </location>
</feature>
<name>A0A382Z4E1_9ZZZZ</name>
<dbReference type="GO" id="GO:0016491">
    <property type="term" value="F:oxidoreductase activity"/>
    <property type="evidence" value="ECO:0007669"/>
    <property type="project" value="UniProtKB-ARBA"/>
</dbReference>
<evidence type="ECO:0008006" key="2">
    <source>
        <dbReference type="Google" id="ProtNLM"/>
    </source>
</evidence>